<dbReference type="Proteomes" id="UP000026961">
    <property type="component" value="Chromosome 5"/>
</dbReference>
<organism evidence="2">
    <name type="scientific">Oryza glumipatula</name>
    <dbReference type="NCBI Taxonomy" id="40148"/>
    <lineage>
        <taxon>Eukaryota</taxon>
        <taxon>Viridiplantae</taxon>
        <taxon>Streptophyta</taxon>
        <taxon>Embryophyta</taxon>
        <taxon>Tracheophyta</taxon>
        <taxon>Spermatophyta</taxon>
        <taxon>Magnoliopsida</taxon>
        <taxon>Liliopsida</taxon>
        <taxon>Poales</taxon>
        <taxon>Poaceae</taxon>
        <taxon>BOP clade</taxon>
        <taxon>Oryzoideae</taxon>
        <taxon>Oryzeae</taxon>
        <taxon>Oryzinae</taxon>
        <taxon>Oryza</taxon>
    </lineage>
</organism>
<dbReference type="AlphaFoldDB" id="A0A0D9ZXD4"/>
<evidence type="ECO:0000313" key="2">
    <source>
        <dbReference type="EnsemblPlants" id="OGLUM05G12240.1"/>
    </source>
</evidence>
<evidence type="ECO:0000256" key="1">
    <source>
        <dbReference type="SAM" id="MobiDB-lite"/>
    </source>
</evidence>
<proteinExistence type="predicted"/>
<sequence>TIYKSSTSTSTSTSPSSTPQLHYGPELDFPPSFWPPKHAQQLETAAGRAESISPSPTPRGRRGLQLSGRAFFS</sequence>
<feature type="compositionally biased region" description="Low complexity" evidence="1">
    <location>
        <begin position="1"/>
        <end position="19"/>
    </location>
</feature>
<dbReference type="EnsemblPlants" id="OGLUM05G12240.1">
    <property type="protein sequence ID" value="OGLUM05G12240.1"/>
    <property type="gene ID" value="OGLUM05G12240"/>
</dbReference>
<reference evidence="2" key="1">
    <citation type="submission" date="2015-04" db="UniProtKB">
        <authorList>
            <consortium name="EnsemblPlants"/>
        </authorList>
    </citation>
    <scope>IDENTIFICATION</scope>
</reference>
<evidence type="ECO:0000313" key="3">
    <source>
        <dbReference type="Proteomes" id="UP000026961"/>
    </source>
</evidence>
<reference evidence="2" key="2">
    <citation type="submission" date="2018-05" db="EMBL/GenBank/DDBJ databases">
        <title>OgluRS3 (Oryza glumaepatula Reference Sequence Version 3).</title>
        <authorList>
            <person name="Zhang J."/>
            <person name="Kudrna D."/>
            <person name="Lee S."/>
            <person name="Talag J."/>
            <person name="Welchert J."/>
            <person name="Wing R.A."/>
        </authorList>
    </citation>
    <scope>NUCLEOTIDE SEQUENCE [LARGE SCALE GENOMIC DNA]</scope>
</reference>
<feature type="region of interest" description="Disordered" evidence="1">
    <location>
        <begin position="1"/>
        <end position="73"/>
    </location>
</feature>
<accession>A0A0D9ZXD4</accession>
<keyword evidence="3" id="KW-1185">Reference proteome</keyword>
<dbReference type="HOGENOM" id="CLU_2712220_0_0_1"/>
<protein>
    <submittedName>
        <fullName evidence="2">Uncharacterized protein</fullName>
    </submittedName>
</protein>
<name>A0A0D9ZXD4_9ORYZ</name>
<dbReference type="Gramene" id="OGLUM05G12240.1">
    <property type="protein sequence ID" value="OGLUM05G12240.1"/>
    <property type="gene ID" value="OGLUM05G12240"/>
</dbReference>